<evidence type="ECO:0000256" key="2">
    <source>
        <dbReference type="ARBA" id="ARBA00022694"/>
    </source>
</evidence>
<keyword evidence="4 7" id="KW-0255">Endonuclease</keyword>
<evidence type="ECO:0000256" key="6">
    <source>
        <dbReference type="ARBA" id="ARBA00022884"/>
    </source>
</evidence>
<dbReference type="PROSITE" id="PS00648">
    <property type="entry name" value="RIBONUCLEASE_P"/>
    <property type="match status" value="1"/>
</dbReference>
<dbReference type="EC" id="3.1.26.5" evidence="7 8"/>
<dbReference type="AlphaFoldDB" id="A0A3D9LEB5"/>
<evidence type="ECO:0000256" key="7">
    <source>
        <dbReference type="HAMAP-Rule" id="MF_00227"/>
    </source>
</evidence>
<dbReference type="Pfam" id="PF00825">
    <property type="entry name" value="Ribonuclease_P"/>
    <property type="match status" value="1"/>
</dbReference>
<dbReference type="Gene3D" id="3.30.230.10">
    <property type="match status" value="1"/>
</dbReference>
<organism evidence="10 11">
    <name type="scientific">Citricoccus muralis</name>
    <dbReference type="NCBI Taxonomy" id="169134"/>
    <lineage>
        <taxon>Bacteria</taxon>
        <taxon>Bacillati</taxon>
        <taxon>Actinomycetota</taxon>
        <taxon>Actinomycetes</taxon>
        <taxon>Micrococcales</taxon>
        <taxon>Micrococcaceae</taxon>
        <taxon>Citricoccus</taxon>
    </lineage>
</organism>
<dbReference type="EMBL" id="QREH01000001">
    <property type="protein sequence ID" value="REE04565.1"/>
    <property type="molecule type" value="Genomic_DNA"/>
</dbReference>
<accession>A0A3D9LEB5</accession>
<evidence type="ECO:0000256" key="8">
    <source>
        <dbReference type="NCBIfam" id="TIGR00188"/>
    </source>
</evidence>
<keyword evidence="11" id="KW-1185">Reference proteome</keyword>
<comment type="subunit">
    <text evidence="7">Consists of a catalytic RNA component (M1 or rnpB) and a protein subunit.</text>
</comment>
<dbReference type="RefSeq" id="WP_115932473.1">
    <property type="nucleotide sequence ID" value="NZ_QREH01000001.1"/>
</dbReference>
<evidence type="ECO:0000256" key="3">
    <source>
        <dbReference type="ARBA" id="ARBA00022722"/>
    </source>
</evidence>
<dbReference type="GO" id="GO:0042781">
    <property type="term" value="F:3'-tRNA processing endoribonuclease activity"/>
    <property type="evidence" value="ECO:0007669"/>
    <property type="project" value="TreeGrafter"/>
</dbReference>
<dbReference type="NCBIfam" id="TIGR00188">
    <property type="entry name" value="rnpA"/>
    <property type="match status" value="1"/>
</dbReference>
<dbReference type="Proteomes" id="UP000256727">
    <property type="component" value="Unassembled WGS sequence"/>
</dbReference>
<evidence type="ECO:0000313" key="11">
    <source>
        <dbReference type="Proteomes" id="UP000256727"/>
    </source>
</evidence>
<sequence>MLPRERRVRTPADFSQTLRSGARTGRRNVVVSAHLFDPTLPSEADSSAGPVRVGFVVSKAVGNAVVRNRVKRRLRAAVADQLSGPLAQHPGATVVVRALPPSGTADWDELKKDLDSALAGALRKETGRRRPADPVPHGRSASQDHGPGMEMNA</sequence>
<evidence type="ECO:0000256" key="9">
    <source>
        <dbReference type="SAM" id="MobiDB-lite"/>
    </source>
</evidence>
<comment type="similarity">
    <text evidence="7">Belongs to the RnpA family.</text>
</comment>
<keyword evidence="3 7" id="KW-0540">Nuclease</keyword>
<evidence type="ECO:0000256" key="1">
    <source>
        <dbReference type="ARBA" id="ARBA00002663"/>
    </source>
</evidence>
<dbReference type="HAMAP" id="MF_00227">
    <property type="entry name" value="RNase_P"/>
    <property type="match status" value="1"/>
</dbReference>
<feature type="compositionally biased region" description="Basic and acidic residues" evidence="9">
    <location>
        <begin position="122"/>
        <end position="132"/>
    </location>
</feature>
<dbReference type="PANTHER" id="PTHR33992">
    <property type="entry name" value="RIBONUCLEASE P PROTEIN COMPONENT"/>
    <property type="match status" value="1"/>
</dbReference>
<dbReference type="OrthoDB" id="196964at2"/>
<evidence type="ECO:0000256" key="5">
    <source>
        <dbReference type="ARBA" id="ARBA00022801"/>
    </source>
</evidence>
<feature type="region of interest" description="Disordered" evidence="9">
    <location>
        <begin position="118"/>
        <end position="153"/>
    </location>
</feature>
<comment type="caution">
    <text evidence="10">The sequence shown here is derived from an EMBL/GenBank/DDBJ whole genome shotgun (WGS) entry which is preliminary data.</text>
</comment>
<dbReference type="InterPro" id="IPR020539">
    <property type="entry name" value="RNase_P_CS"/>
</dbReference>
<evidence type="ECO:0000313" key="10">
    <source>
        <dbReference type="EMBL" id="REE04565.1"/>
    </source>
</evidence>
<dbReference type="GO" id="GO:0000049">
    <property type="term" value="F:tRNA binding"/>
    <property type="evidence" value="ECO:0007669"/>
    <property type="project" value="UniProtKB-UniRule"/>
</dbReference>
<dbReference type="GO" id="GO:0004526">
    <property type="term" value="F:ribonuclease P activity"/>
    <property type="evidence" value="ECO:0007669"/>
    <property type="project" value="UniProtKB-UniRule"/>
</dbReference>
<proteinExistence type="inferred from homology"/>
<dbReference type="InterPro" id="IPR000100">
    <property type="entry name" value="RNase_P"/>
</dbReference>
<dbReference type="GO" id="GO:0030677">
    <property type="term" value="C:ribonuclease P complex"/>
    <property type="evidence" value="ECO:0007669"/>
    <property type="project" value="TreeGrafter"/>
</dbReference>
<keyword evidence="6 7" id="KW-0694">RNA-binding</keyword>
<reference evidence="10 11" key="1">
    <citation type="submission" date="2018-07" db="EMBL/GenBank/DDBJ databases">
        <title>Sequencing the genomes of 1000 actinobacteria strains.</title>
        <authorList>
            <person name="Klenk H.-P."/>
        </authorList>
    </citation>
    <scope>NUCLEOTIDE SEQUENCE [LARGE SCALE GENOMIC DNA]</scope>
    <source>
        <strain evidence="10 11">DSM 14442</strain>
    </source>
</reference>
<gene>
    <name evidence="7" type="primary">rnpA</name>
    <name evidence="10" type="ORF">C8E99_2401</name>
</gene>
<protein>
    <recommendedName>
        <fullName evidence="7 8">Ribonuclease P protein component</fullName>
        <shortName evidence="7">RNase P protein</shortName>
        <shortName evidence="7">RNaseP protein</shortName>
        <ecNumber evidence="7 8">3.1.26.5</ecNumber>
    </recommendedName>
    <alternativeName>
        <fullName evidence="7">Protein C5</fullName>
    </alternativeName>
</protein>
<dbReference type="GO" id="GO:0001682">
    <property type="term" value="P:tRNA 5'-leader removal"/>
    <property type="evidence" value="ECO:0007669"/>
    <property type="project" value="UniProtKB-UniRule"/>
</dbReference>
<evidence type="ECO:0000256" key="4">
    <source>
        <dbReference type="ARBA" id="ARBA00022759"/>
    </source>
</evidence>
<keyword evidence="2 7" id="KW-0819">tRNA processing</keyword>
<dbReference type="SUPFAM" id="SSF54211">
    <property type="entry name" value="Ribosomal protein S5 domain 2-like"/>
    <property type="match status" value="1"/>
</dbReference>
<keyword evidence="5 7" id="KW-0378">Hydrolase</keyword>
<dbReference type="PANTHER" id="PTHR33992:SF1">
    <property type="entry name" value="RIBONUCLEASE P PROTEIN COMPONENT"/>
    <property type="match status" value="1"/>
</dbReference>
<dbReference type="InterPro" id="IPR020568">
    <property type="entry name" value="Ribosomal_Su5_D2-typ_SF"/>
</dbReference>
<comment type="catalytic activity">
    <reaction evidence="7">
        <text>Endonucleolytic cleavage of RNA, removing 5'-extranucleotides from tRNA precursor.</text>
        <dbReference type="EC" id="3.1.26.5"/>
    </reaction>
</comment>
<comment type="function">
    <text evidence="1 7">RNaseP catalyzes the removal of the 5'-leader sequence from pre-tRNA to produce the mature 5'-terminus. It can also cleave other RNA substrates such as 4.5S RNA. The protein component plays an auxiliary but essential role in vivo by binding to the 5'-leader sequence and broadening the substrate specificity of the ribozyme.</text>
</comment>
<name>A0A3D9LEB5_9MICC</name>
<dbReference type="InterPro" id="IPR014721">
    <property type="entry name" value="Ribsml_uS5_D2-typ_fold_subgr"/>
</dbReference>